<dbReference type="STRING" id="47866.GA0074694_6212"/>
<protein>
    <submittedName>
        <fullName evidence="2">Uncharacterized protein</fullName>
    </submittedName>
</protein>
<dbReference type="AlphaFoldDB" id="A0A1C6SV43"/>
<evidence type="ECO:0000313" key="2">
    <source>
        <dbReference type="EMBL" id="SCL33380.1"/>
    </source>
</evidence>
<name>A0A1C6SV43_9ACTN</name>
<dbReference type="EMBL" id="FMHU01000003">
    <property type="protein sequence ID" value="SCL33380.1"/>
    <property type="molecule type" value="Genomic_DNA"/>
</dbReference>
<feature type="region of interest" description="Disordered" evidence="1">
    <location>
        <begin position="91"/>
        <end position="119"/>
    </location>
</feature>
<proteinExistence type="predicted"/>
<keyword evidence="3" id="KW-1185">Reference proteome</keyword>
<feature type="compositionally biased region" description="Basic residues" evidence="1">
    <location>
        <begin position="108"/>
        <end position="119"/>
    </location>
</feature>
<organism evidence="2 3">
    <name type="scientific">Micromonospora inyonensis</name>
    <dbReference type="NCBI Taxonomy" id="47866"/>
    <lineage>
        <taxon>Bacteria</taxon>
        <taxon>Bacillati</taxon>
        <taxon>Actinomycetota</taxon>
        <taxon>Actinomycetes</taxon>
        <taxon>Micromonosporales</taxon>
        <taxon>Micromonosporaceae</taxon>
        <taxon>Micromonospora</taxon>
    </lineage>
</organism>
<dbReference type="RefSeq" id="WP_091464457.1">
    <property type="nucleotide sequence ID" value="NZ_FMHU01000003.1"/>
</dbReference>
<evidence type="ECO:0000256" key="1">
    <source>
        <dbReference type="SAM" id="MobiDB-lite"/>
    </source>
</evidence>
<reference evidence="3" key="1">
    <citation type="submission" date="2016-06" db="EMBL/GenBank/DDBJ databases">
        <authorList>
            <person name="Varghese N."/>
        </authorList>
    </citation>
    <scope>NUCLEOTIDE SEQUENCE [LARGE SCALE GENOMIC DNA]</scope>
    <source>
        <strain evidence="3">DSM 46123</strain>
    </source>
</reference>
<dbReference type="Proteomes" id="UP000198906">
    <property type="component" value="Unassembled WGS sequence"/>
</dbReference>
<gene>
    <name evidence="2" type="ORF">GA0074694_6212</name>
</gene>
<sequence length="221" mass="24321">MTHNPNSTIGDTLMQTTLGPEHVELLVAIRQGRVHSDPRYTRPDFEKLPDPPFGLRRAGRRLGPLMAARLVRLAEDADDRDGVRLYQLTERRGGAGRGPPPGGSCERGRHHGGHRRWRSGRLGGCVMQRGYRGRPKWETDVAVREVRTPEEAVERARKGRALVDAALAGQAPPEVTEKPAARVAGYEMVACCVCYTPVWGLPGSRCDTCPPDAPPDMSFAR</sequence>
<evidence type="ECO:0000313" key="3">
    <source>
        <dbReference type="Proteomes" id="UP000198906"/>
    </source>
</evidence>
<accession>A0A1C6SV43</accession>